<evidence type="ECO:0000256" key="11">
    <source>
        <dbReference type="ARBA" id="ARBA00023286"/>
    </source>
</evidence>
<evidence type="ECO:0008006" key="20">
    <source>
        <dbReference type="Google" id="ProtNLM"/>
    </source>
</evidence>
<dbReference type="Proteomes" id="UP000694388">
    <property type="component" value="Unplaced"/>
</dbReference>
<reference evidence="18" key="2">
    <citation type="submission" date="2025-09" db="UniProtKB">
        <authorList>
            <consortium name="Ensembl"/>
        </authorList>
    </citation>
    <scope>IDENTIFICATION</scope>
</reference>
<dbReference type="GO" id="GO:0045211">
    <property type="term" value="C:postsynaptic membrane"/>
    <property type="evidence" value="ECO:0007669"/>
    <property type="project" value="UniProtKB-SubCell"/>
</dbReference>
<proteinExistence type="predicted"/>
<dbReference type="PANTHER" id="PTHR18966">
    <property type="entry name" value="IONOTROPIC GLUTAMATE RECEPTOR"/>
    <property type="match status" value="1"/>
</dbReference>
<dbReference type="Pfam" id="PF10613">
    <property type="entry name" value="Lig_chan-Glu_bd"/>
    <property type="match status" value="1"/>
</dbReference>
<evidence type="ECO:0000256" key="15">
    <source>
        <dbReference type="SAM" id="SignalP"/>
    </source>
</evidence>
<accession>A0A8C4NHX0</accession>
<dbReference type="InterPro" id="IPR028082">
    <property type="entry name" value="Peripla_BP_I"/>
</dbReference>
<dbReference type="GeneTree" id="ENSGT00940000156222"/>
<evidence type="ECO:0000256" key="10">
    <source>
        <dbReference type="ARBA" id="ARBA00023257"/>
    </source>
</evidence>
<evidence type="ECO:0000256" key="14">
    <source>
        <dbReference type="SAM" id="Phobius"/>
    </source>
</evidence>
<dbReference type="FunFam" id="3.40.190.10:FF:000038">
    <property type="entry name" value="Putative glutamate receptor ionotropic NMDA 2B"/>
    <property type="match status" value="1"/>
</dbReference>
<evidence type="ECO:0000256" key="2">
    <source>
        <dbReference type="ARBA" id="ARBA00022448"/>
    </source>
</evidence>
<feature type="transmembrane region" description="Helical" evidence="14">
    <location>
        <begin position="602"/>
        <end position="620"/>
    </location>
</feature>
<feature type="transmembrane region" description="Helical" evidence="14">
    <location>
        <begin position="560"/>
        <end position="582"/>
    </location>
</feature>
<reference evidence="18" key="1">
    <citation type="submission" date="2025-08" db="UniProtKB">
        <authorList>
            <consortium name="Ensembl"/>
        </authorList>
    </citation>
    <scope>IDENTIFICATION</scope>
</reference>
<evidence type="ECO:0000256" key="6">
    <source>
        <dbReference type="ARBA" id="ARBA00023065"/>
    </source>
</evidence>
<evidence type="ECO:0000313" key="18">
    <source>
        <dbReference type="Ensembl" id="ENSEBUP00000007005.1"/>
    </source>
</evidence>
<dbReference type="AlphaFoldDB" id="A0A8C4NHX0"/>
<keyword evidence="7 14" id="KW-0472">Membrane</keyword>
<feature type="chain" id="PRO_5034388218" description="Glutamate receptor" evidence="15">
    <location>
        <begin position="34"/>
        <end position="623"/>
    </location>
</feature>
<sequence>MNLRCCARAMRARSALLTTLLLVVLPHARSSAAQTVRLGLLLAGDDQQTIGDSMSEVFSSGDPRASPLLVDSRRFGLNETSPSALLRLACRFVRERSLDGLVYADAGGRRDTAQLLDLLSAYTALPVVAVHGGGTAPLVRKEHGSTLLQFGTSVHQLARIITRMLEQYDWTHFSVITSFWPGYRELLRDLRYITANSFVGWRIQDTVSMAMSSDDDESTMETLLKRIHTKVIVLFCSRQESRHLFEVAKRIGMTDPGYVWIGYELSAGDPFNVHPVYPSGLLSISFDIWEYPLVQRINDAVQLLAVGFTRASEADRTSPRGCYNKPEGEGSVPHGLGRYFSQLFIGTSDFSFTPNGFLTSPSVLVKVLNKQGTWEKVGKFEQNTLRLKYPIWPRYDFSDTPAPDERHMSVVTLEERPFVVVEDVDPVTGTCMRSSVACRQELNITDITSDKSPYIKRCCKGFCIDILKKLSNAVKFTYDLYLVVNGKHGKKVNGVWNGMVGEVVEKHAHMAVGSLTINEERSEVVDFSFPFVETGISVMVSRSNGTVSPFAFLEPFSADVWVMMFLLCLILNAVAVFGFEYLSPVGYNRNLASGKGTTSSTVNRVLLILTMLVCWCSHLNHHL</sequence>
<dbReference type="Gene3D" id="3.40.190.10">
    <property type="entry name" value="Periplasmic binding protein-like II"/>
    <property type="match status" value="1"/>
</dbReference>
<keyword evidence="10" id="KW-0628">Postsynaptic cell membrane</keyword>
<evidence type="ECO:0000256" key="12">
    <source>
        <dbReference type="ARBA" id="ARBA00023303"/>
    </source>
</evidence>
<keyword evidence="5" id="KW-0770">Synapse</keyword>
<protein>
    <recommendedName>
        <fullName evidence="20">Glutamate receptor</fullName>
    </recommendedName>
</protein>
<dbReference type="SUPFAM" id="SSF53850">
    <property type="entry name" value="Periplasmic binding protein-like II"/>
    <property type="match status" value="1"/>
</dbReference>
<dbReference type="GO" id="GO:0015276">
    <property type="term" value="F:ligand-gated monoatomic ion channel activity"/>
    <property type="evidence" value="ECO:0007669"/>
    <property type="project" value="InterPro"/>
</dbReference>
<keyword evidence="11" id="KW-1071">Ligand-gated ion channel</keyword>
<dbReference type="Gene3D" id="1.10.287.70">
    <property type="match status" value="1"/>
</dbReference>
<keyword evidence="15" id="KW-0732">Signal</keyword>
<evidence type="ECO:0000256" key="1">
    <source>
        <dbReference type="ARBA" id="ARBA00004141"/>
    </source>
</evidence>
<comment type="subcellular location">
    <subcellularLocation>
        <location evidence="1">Membrane</location>
        <topology evidence="1">Multi-pass membrane protein</topology>
    </subcellularLocation>
    <subcellularLocation>
        <location evidence="13">Postsynaptic cell membrane</location>
    </subcellularLocation>
</comment>
<evidence type="ECO:0000256" key="8">
    <source>
        <dbReference type="ARBA" id="ARBA00023170"/>
    </source>
</evidence>
<keyword evidence="4 14" id="KW-1133">Transmembrane helix</keyword>
<evidence type="ECO:0000256" key="13">
    <source>
        <dbReference type="ARBA" id="ARBA00034100"/>
    </source>
</evidence>
<evidence type="ECO:0000256" key="5">
    <source>
        <dbReference type="ARBA" id="ARBA00023018"/>
    </source>
</evidence>
<feature type="domain" description="Ionotropic glutamate receptor L-glutamate and glycine-binding" evidence="17">
    <location>
        <begin position="453"/>
        <end position="505"/>
    </location>
</feature>
<dbReference type="SMART" id="SM00918">
    <property type="entry name" value="Lig_chan-Glu_bd"/>
    <property type="match status" value="1"/>
</dbReference>
<dbReference type="InterPro" id="IPR019594">
    <property type="entry name" value="Glu/Gly-bd"/>
</dbReference>
<dbReference type="InterPro" id="IPR015683">
    <property type="entry name" value="Ionotropic_Glu_rcpt"/>
</dbReference>
<evidence type="ECO:0000259" key="17">
    <source>
        <dbReference type="SMART" id="SM00918"/>
    </source>
</evidence>
<dbReference type="Gene3D" id="3.40.50.2300">
    <property type="match status" value="2"/>
</dbReference>
<evidence type="ECO:0000256" key="4">
    <source>
        <dbReference type="ARBA" id="ARBA00022989"/>
    </source>
</evidence>
<keyword evidence="12" id="KW-0407">Ion channel</keyword>
<dbReference type="InterPro" id="IPR001320">
    <property type="entry name" value="Iontro_rcpt_C"/>
</dbReference>
<feature type="domain" description="Ionotropic glutamate receptor C-terminal" evidence="16">
    <location>
        <begin position="445"/>
        <end position="617"/>
    </location>
</feature>
<feature type="signal peptide" evidence="15">
    <location>
        <begin position="1"/>
        <end position="33"/>
    </location>
</feature>
<keyword evidence="19" id="KW-1185">Reference proteome</keyword>
<evidence type="ECO:0000259" key="16">
    <source>
        <dbReference type="SMART" id="SM00079"/>
    </source>
</evidence>
<organism evidence="18 19">
    <name type="scientific">Eptatretus burgeri</name>
    <name type="common">Inshore hagfish</name>
    <dbReference type="NCBI Taxonomy" id="7764"/>
    <lineage>
        <taxon>Eukaryota</taxon>
        <taxon>Metazoa</taxon>
        <taxon>Chordata</taxon>
        <taxon>Craniata</taxon>
        <taxon>Vertebrata</taxon>
        <taxon>Cyclostomata</taxon>
        <taxon>Myxini</taxon>
        <taxon>Myxiniformes</taxon>
        <taxon>Myxinidae</taxon>
        <taxon>Eptatretinae</taxon>
        <taxon>Eptatretus</taxon>
    </lineage>
</organism>
<keyword evidence="8" id="KW-0675">Receptor</keyword>
<dbReference type="FunFam" id="3.40.50.2300:FF:000020">
    <property type="entry name" value="Glutamate receptor ionotropic, NMDA 2B, putative"/>
    <property type="match status" value="1"/>
</dbReference>
<evidence type="ECO:0000256" key="9">
    <source>
        <dbReference type="ARBA" id="ARBA00023180"/>
    </source>
</evidence>
<keyword evidence="2" id="KW-0813">Transport</keyword>
<evidence type="ECO:0000256" key="7">
    <source>
        <dbReference type="ARBA" id="ARBA00023136"/>
    </source>
</evidence>
<dbReference type="SMART" id="SM00079">
    <property type="entry name" value="PBPe"/>
    <property type="match status" value="1"/>
</dbReference>
<dbReference type="Ensembl" id="ENSEBUT00000007474.1">
    <property type="protein sequence ID" value="ENSEBUP00000007005.1"/>
    <property type="gene ID" value="ENSEBUG00000004599.1"/>
</dbReference>
<dbReference type="InterPro" id="IPR001828">
    <property type="entry name" value="ANF_lig-bd_rcpt"/>
</dbReference>
<dbReference type="Pfam" id="PF01094">
    <property type="entry name" value="ANF_receptor"/>
    <property type="match status" value="1"/>
</dbReference>
<evidence type="ECO:0000256" key="3">
    <source>
        <dbReference type="ARBA" id="ARBA00022692"/>
    </source>
</evidence>
<keyword evidence="3 14" id="KW-0812">Transmembrane</keyword>
<dbReference type="SUPFAM" id="SSF53822">
    <property type="entry name" value="Periplasmic binding protein-like I"/>
    <property type="match status" value="1"/>
</dbReference>
<keyword evidence="6" id="KW-0406">Ion transport</keyword>
<name>A0A8C4NHX0_EPTBU</name>
<keyword evidence="9" id="KW-0325">Glycoprotein</keyword>
<evidence type="ECO:0000313" key="19">
    <source>
        <dbReference type="Proteomes" id="UP000694388"/>
    </source>
</evidence>